<sequence length="82" mass="8846">MAKLSAAELDEAKLDPAAVFEQPKDVLAAEELSKEDKRAILQRWEMDADALLRAGDEGMSEDAASGALVQDVRTALDTIDSQ</sequence>
<dbReference type="EMBL" id="JBHTJO010000001">
    <property type="protein sequence ID" value="MFD0987534.1"/>
    <property type="molecule type" value="Genomic_DNA"/>
</dbReference>
<evidence type="ECO:0000313" key="2">
    <source>
        <dbReference type="Proteomes" id="UP001597102"/>
    </source>
</evidence>
<reference evidence="2" key="1">
    <citation type="journal article" date="2019" name="Int. J. Syst. Evol. Microbiol.">
        <title>The Global Catalogue of Microorganisms (GCM) 10K type strain sequencing project: providing services to taxonomists for standard genome sequencing and annotation.</title>
        <authorList>
            <consortium name="The Broad Institute Genomics Platform"/>
            <consortium name="The Broad Institute Genome Sequencing Center for Infectious Disease"/>
            <person name="Wu L."/>
            <person name="Ma J."/>
        </authorList>
    </citation>
    <scope>NUCLEOTIDE SEQUENCE [LARGE SCALE GENOMIC DNA]</scope>
    <source>
        <strain evidence="2">CCUG 61697</strain>
    </source>
</reference>
<name>A0ABW3JBA2_9HYPH</name>
<organism evidence="1 2">
    <name type="scientific">Methyloligella solikamskensis</name>
    <dbReference type="NCBI Taxonomy" id="1177756"/>
    <lineage>
        <taxon>Bacteria</taxon>
        <taxon>Pseudomonadati</taxon>
        <taxon>Pseudomonadota</taxon>
        <taxon>Alphaproteobacteria</taxon>
        <taxon>Hyphomicrobiales</taxon>
        <taxon>Hyphomicrobiaceae</taxon>
        <taxon>Methyloligella</taxon>
    </lineage>
</organism>
<gene>
    <name evidence="1" type="ORF">ACFQ2F_10560</name>
</gene>
<accession>A0ABW3JBA2</accession>
<proteinExistence type="predicted"/>
<dbReference type="Proteomes" id="UP001597102">
    <property type="component" value="Unassembled WGS sequence"/>
</dbReference>
<keyword evidence="2" id="KW-1185">Reference proteome</keyword>
<evidence type="ECO:0008006" key="3">
    <source>
        <dbReference type="Google" id="ProtNLM"/>
    </source>
</evidence>
<protein>
    <recommendedName>
        <fullName evidence="3">Addiction module component</fullName>
    </recommendedName>
</protein>
<evidence type="ECO:0000313" key="1">
    <source>
        <dbReference type="EMBL" id="MFD0987534.1"/>
    </source>
</evidence>
<dbReference type="RefSeq" id="WP_379089619.1">
    <property type="nucleotide sequence ID" value="NZ_JBHTJO010000001.1"/>
</dbReference>
<comment type="caution">
    <text evidence="1">The sequence shown here is derived from an EMBL/GenBank/DDBJ whole genome shotgun (WGS) entry which is preliminary data.</text>
</comment>